<organism evidence="1 2">
    <name type="scientific">Zopfia rhizophila CBS 207.26</name>
    <dbReference type="NCBI Taxonomy" id="1314779"/>
    <lineage>
        <taxon>Eukaryota</taxon>
        <taxon>Fungi</taxon>
        <taxon>Dikarya</taxon>
        <taxon>Ascomycota</taxon>
        <taxon>Pezizomycotina</taxon>
        <taxon>Dothideomycetes</taxon>
        <taxon>Dothideomycetes incertae sedis</taxon>
        <taxon>Zopfiaceae</taxon>
        <taxon>Zopfia</taxon>
    </lineage>
</organism>
<protein>
    <submittedName>
        <fullName evidence="1">Uncharacterized protein</fullName>
    </submittedName>
</protein>
<evidence type="ECO:0000313" key="1">
    <source>
        <dbReference type="EMBL" id="KAF2183236.1"/>
    </source>
</evidence>
<evidence type="ECO:0000313" key="2">
    <source>
        <dbReference type="Proteomes" id="UP000800200"/>
    </source>
</evidence>
<proteinExistence type="predicted"/>
<sequence>MSRWRNIFPGQQYRTVRERNEAIALLSLSEPNNSSVTEPEERGVTVHDGERETKNFSDEDKLRNYLEQFPEANNDQATRVFQFGPNCATTLKLALFNKFRFLQLSMTPRGLTEIPGNVGLMVAQCGCDRCKAGTSCSYHALECAFSFWQHSATSADVENRLEVTGNNQTFAIYAGGGQKSTFQLATCSLQFFRFPSRILEHTDCASDALIYFKFPIQFNLTTVRICASNSGRNLD</sequence>
<reference evidence="1" key="1">
    <citation type="journal article" date="2020" name="Stud. Mycol.">
        <title>101 Dothideomycetes genomes: a test case for predicting lifestyles and emergence of pathogens.</title>
        <authorList>
            <person name="Haridas S."/>
            <person name="Albert R."/>
            <person name="Binder M."/>
            <person name="Bloem J."/>
            <person name="Labutti K."/>
            <person name="Salamov A."/>
            <person name="Andreopoulos B."/>
            <person name="Baker S."/>
            <person name="Barry K."/>
            <person name="Bills G."/>
            <person name="Bluhm B."/>
            <person name="Cannon C."/>
            <person name="Castanera R."/>
            <person name="Culley D."/>
            <person name="Daum C."/>
            <person name="Ezra D."/>
            <person name="Gonzalez J."/>
            <person name="Henrissat B."/>
            <person name="Kuo A."/>
            <person name="Liang C."/>
            <person name="Lipzen A."/>
            <person name="Lutzoni F."/>
            <person name="Magnuson J."/>
            <person name="Mondo S."/>
            <person name="Nolan M."/>
            <person name="Ohm R."/>
            <person name="Pangilinan J."/>
            <person name="Park H.-J."/>
            <person name="Ramirez L."/>
            <person name="Alfaro M."/>
            <person name="Sun H."/>
            <person name="Tritt A."/>
            <person name="Yoshinaga Y."/>
            <person name="Zwiers L.-H."/>
            <person name="Turgeon B."/>
            <person name="Goodwin S."/>
            <person name="Spatafora J."/>
            <person name="Crous P."/>
            <person name="Grigoriev I."/>
        </authorList>
    </citation>
    <scope>NUCLEOTIDE SEQUENCE</scope>
    <source>
        <strain evidence="1">CBS 207.26</strain>
    </source>
</reference>
<dbReference type="Proteomes" id="UP000800200">
    <property type="component" value="Unassembled WGS sequence"/>
</dbReference>
<dbReference type="AlphaFoldDB" id="A0A6A6E002"/>
<keyword evidence="2" id="KW-1185">Reference proteome</keyword>
<dbReference type="EMBL" id="ML994644">
    <property type="protein sequence ID" value="KAF2183236.1"/>
    <property type="molecule type" value="Genomic_DNA"/>
</dbReference>
<gene>
    <name evidence="1" type="ORF">K469DRAFT_216534</name>
</gene>
<accession>A0A6A6E002</accession>
<name>A0A6A6E002_9PEZI</name>